<feature type="non-terminal residue" evidence="1">
    <location>
        <position position="68"/>
    </location>
</feature>
<gene>
    <name evidence="1" type="ORF">SAMN05216313_1851</name>
</gene>
<protein>
    <submittedName>
        <fullName evidence="1">Uncharacterized protein</fullName>
    </submittedName>
</protein>
<proteinExistence type="predicted"/>
<dbReference type="STRING" id="460384.SAMN05216313_1851"/>
<dbReference type="EMBL" id="FOIM01000085">
    <property type="protein sequence ID" value="SEU23419.1"/>
    <property type="molecule type" value="Genomic_DNA"/>
</dbReference>
<keyword evidence="2" id="KW-1185">Reference proteome</keyword>
<sequence>MKGIDDQCGRYSDLGKPGTGKLERKIGKVIAVVPPGESALGWVPAEAKKSHVKFEVDIYLKGDRAVVA</sequence>
<accession>A0A1I0KI54</accession>
<evidence type="ECO:0000313" key="2">
    <source>
        <dbReference type="Proteomes" id="UP000198508"/>
    </source>
</evidence>
<evidence type="ECO:0000313" key="1">
    <source>
        <dbReference type="EMBL" id="SEU23419.1"/>
    </source>
</evidence>
<dbReference type="Proteomes" id="UP000198508">
    <property type="component" value="Unassembled WGS sequence"/>
</dbReference>
<name>A0A1I0KI54_9FIRM</name>
<dbReference type="AlphaFoldDB" id="A0A1I0KI54"/>
<organism evidence="1 2">
    <name type="scientific">Enterocloster lavalensis</name>
    <dbReference type="NCBI Taxonomy" id="460384"/>
    <lineage>
        <taxon>Bacteria</taxon>
        <taxon>Bacillati</taxon>
        <taxon>Bacillota</taxon>
        <taxon>Clostridia</taxon>
        <taxon>Lachnospirales</taxon>
        <taxon>Lachnospiraceae</taxon>
        <taxon>Enterocloster</taxon>
    </lineage>
</organism>
<reference evidence="2" key="1">
    <citation type="submission" date="2016-10" db="EMBL/GenBank/DDBJ databases">
        <authorList>
            <person name="Varghese N."/>
            <person name="Submissions S."/>
        </authorList>
    </citation>
    <scope>NUCLEOTIDE SEQUENCE [LARGE SCALE GENOMIC DNA]</scope>
    <source>
        <strain evidence="2">NLAE-zl-G277</strain>
    </source>
</reference>